<evidence type="ECO:0000256" key="2">
    <source>
        <dbReference type="ARBA" id="ARBA00022833"/>
    </source>
</evidence>
<accession>A0A162LZM6</accession>
<feature type="region of interest" description="Disordered" evidence="7">
    <location>
        <begin position="1"/>
        <end position="20"/>
    </location>
</feature>
<dbReference type="Proteomes" id="UP000243498">
    <property type="component" value="Unassembled WGS sequence"/>
</dbReference>
<feature type="compositionally biased region" description="Low complexity" evidence="7">
    <location>
        <begin position="319"/>
        <end position="330"/>
    </location>
</feature>
<dbReference type="Pfam" id="PF00172">
    <property type="entry name" value="Zn_clus"/>
    <property type="match status" value="1"/>
</dbReference>
<dbReference type="Gene3D" id="4.10.240.10">
    <property type="entry name" value="Zn(2)-C6 fungal-type DNA-binding domain"/>
    <property type="match status" value="1"/>
</dbReference>
<dbReference type="InterPro" id="IPR036864">
    <property type="entry name" value="Zn2-C6_fun-type_DNA-bd_sf"/>
</dbReference>
<dbReference type="PROSITE" id="PS00463">
    <property type="entry name" value="ZN2_CY6_FUNGAL_1"/>
    <property type="match status" value="1"/>
</dbReference>
<name>A0A162LZM6_METRR</name>
<dbReference type="InterPro" id="IPR001138">
    <property type="entry name" value="Zn2Cys6_DnaBD"/>
</dbReference>
<feature type="compositionally biased region" description="Polar residues" evidence="7">
    <location>
        <begin position="112"/>
        <end position="127"/>
    </location>
</feature>
<evidence type="ECO:0000256" key="7">
    <source>
        <dbReference type="SAM" id="MobiDB-lite"/>
    </source>
</evidence>
<dbReference type="GO" id="GO:0000981">
    <property type="term" value="F:DNA-binding transcription factor activity, RNA polymerase II-specific"/>
    <property type="evidence" value="ECO:0007669"/>
    <property type="project" value="InterPro"/>
</dbReference>
<feature type="domain" description="Zn(2)-C6 fungal-type" evidence="8">
    <location>
        <begin position="208"/>
        <end position="239"/>
    </location>
</feature>
<dbReference type="InterPro" id="IPR050335">
    <property type="entry name" value="ERT1_acuK_gluconeogen_tf"/>
</dbReference>
<dbReference type="GO" id="GO:0008270">
    <property type="term" value="F:zinc ion binding"/>
    <property type="evidence" value="ECO:0007669"/>
    <property type="project" value="InterPro"/>
</dbReference>
<dbReference type="PANTHER" id="PTHR47659:SF4">
    <property type="entry name" value="ZN(II)2CYS6 TRANSCRIPTION FACTOR (EUROFUNG)"/>
    <property type="match status" value="1"/>
</dbReference>
<reference evidence="9 10" key="1">
    <citation type="journal article" date="2016" name="Genome Biol. Evol.">
        <title>Divergent and convergent evolution of fungal pathogenicity.</title>
        <authorList>
            <person name="Shang Y."/>
            <person name="Xiao G."/>
            <person name="Zheng P."/>
            <person name="Cen K."/>
            <person name="Zhan S."/>
            <person name="Wang C."/>
        </authorList>
    </citation>
    <scope>NUCLEOTIDE SEQUENCE [LARGE SCALE GENOMIC DNA]</scope>
    <source>
        <strain evidence="9 10">RCEF 4871</strain>
    </source>
</reference>
<evidence type="ECO:0000256" key="3">
    <source>
        <dbReference type="ARBA" id="ARBA00023015"/>
    </source>
</evidence>
<dbReference type="SUPFAM" id="SSF57701">
    <property type="entry name" value="Zn2/Cys6 DNA-binding domain"/>
    <property type="match status" value="1"/>
</dbReference>
<dbReference type="SMART" id="SM00066">
    <property type="entry name" value="GAL4"/>
    <property type="match status" value="1"/>
</dbReference>
<dbReference type="GO" id="GO:0003677">
    <property type="term" value="F:DNA binding"/>
    <property type="evidence" value="ECO:0007669"/>
    <property type="project" value="UniProtKB-KW"/>
</dbReference>
<dbReference type="CDD" id="cd00067">
    <property type="entry name" value="GAL4"/>
    <property type="match status" value="1"/>
</dbReference>
<comment type="caution">
    <text evidence="9">The sequence shown here is derived from an EMBL/GenBank/DDBJ whole genome shotgun (WGS) entry which is preliminary data.</text>
</comment>
<gene>
    <name evidence="9" type="ORF">NOR_02150</name>
</gene>
<evidence type="ECO:0000313" key="10">
    <source>
        <dbReference type="Proteomes" id="UP000243498"/>
    </source>
</evidence>
<evidence type="ECO:0000259" key="8">
    <source>
        <dbReference type="PROSITE" id="PS50048"/>
    </source>
</evidence>
<feature type="compositionally biased region" description="Polar residues" evidence="7">
    <location>
        <begin position="562"/>
        <end position="576"/>
    </location>
</feature>
<dbReference type="OMA" id="VENQPMT"/>
<feature type="compositionally biased region" description="Basic and acidic residues" evidence="7">
    <location>
        <begin position="150"/>
        <end position="161"/>
    </location>
</feature>
<dbReference type="STRING" id="1081105.A0A162LZM6"/>
<feature type="compositionally biased region" description="Polar residues" evidence="7">
    <location>
        <begin position="77"/>
        <end position="94"/>
    </location>
</feature>
<evidence type="ECO:0000256" key="6">
    <source>
        <dbReference type="ARBA" id="ARBA00023242"/>
    </source>
</evidence>
<evidence type="ECO:0000313" key="9">
    <source>
        <dbReference type="EMBL" id="OAA47660.1"/>
    </source>
</evidence>
<feature type="region of interest" description="Disordered" evidence="7">
    <location>
        <begin position="306"/>
        <end position="333"/>
    </location>
</feature>
<dbReference type="PROSITE" id="PS50048">
    <property type="entry name" value="ZN2_CY6_FUNGAL_2"/>
    <property type="match status" value="1"/>
</dbReference>
<feature type="compositionally biased region" description="Basic and acidic residues" evidence="7">
    <location>
        <begin position="249"/>
        <end position="262"/>
    </location>
</feature>
<evidence type="ECO:0000256" key="4">
    <source>
        <dbReference type="ARBA" id="ARBA00023125"/>
    </source>
</evidence>
<evidence type="ECO:0000256" key="5">
    <source>
        <dbReference type="ARBA" id="ARBA00023163"/>
    </source>
</evidence>
<feature type="region of interest" description="Disordered" evidence="7">
    <location>
        <begin position="562"/>
        <end position="617"/>
    </location>
</feature>
<keyword evidence="3" id="KW-0805">Transcription regulation</keyword>
<protein>
    <submittedName>
        <fullName evidence="9">C6 zinc finger domain-containing protein</fullName>
    </submittedName>
</protein>
<feature type="region of interest" description="Disordered" evidence="7">
    <location>
        <begin position="45"/>
        <end position="204"/>
    </location>
</feature>
<feature type="compositionally biased region" description="Polar residues" evidence="7">
    <location>
        <begin position="170"/>
        <end position="196"/>
    </location>
</feature>
<keyword evidence="2" id="KW-0862">Zinc</keyword>
<dbReference type="OrthoDB" id="5575144at2759"/>
<dbReference type="AlphaFoldDB" id="A0A162LZM6"/>
<evidence type="ECO:0000256" key="1">
    <source>
        <dbReference type="ARBA" id="ARBA00022723"/>
    </source>
</evidence>
<keyword evidence="1" id="KW-0479">Metal-binding</keyword>
<feature type="region of interest" description="Disordered" evidence="7">
    <location>
        <begin position="472"/>
        <end position="543"/>
    </location>
</feature>
<proteinExistence type="predicted"/>
<keyword evidence="10" id="KW-1185">Reference proteome</keyword>
<keyword evidence="5" id="KW-0804">Transcription</keyword>
<keyword evidence="6" id="KW-0539">Nucleus</keyword>
<feature type="region of interest" description="Disordered" evidence="7">
    <location>
        <begin position="244"/>
        <end position="291"/>
    </location>
</feature>
<sequence length="617" mass="67909">MLSTNRSNHEYSPLLSPHPRLHLLDYGSDLKLAWDTKSAKAEISARAPAYPSPPMSGSPSLPKNSRQLFDRSEDSSSHAATVNFQDAYRTSSGPHQPVDLRLQLPPPPRPLTQYNSRNSEQYQQESTMVPPYGYSRSAERTIQPPSFSSHDPRGINKEGKHPPPYGSATACPSPTIQQSIGSGSTSTDNQSMPSPKSQRKTKGHVASACVPCKKAHLRCDAQRPCSRCTSNGKEDACVDVQHKKRGRPRLRDDRDARFDSLRPSHSQDMSPRRSLNIYPSSGTGTPLFEDPYQRPPAFRHCEISASNSFSTRPGERASSSDSNSYNNSVSVTPGSPEPVAYLTMGLEFVKGSVAFWDAVGLPNMAGRNLGDVVLPAELEKVSQIRSHFNNEQRRREPNYLPPILGRGSQSIHGLGLAMEDFGRFPLSFHDHLAFVGANGYARPMAIRAGLAKEGSCYFIVLLLNMLPRQPQISPSPIPPGAQSSQPYKRPSPERIFSQRPTFDPVRNRSSQSPHPAGFSVEPPSRSGRSAGFIEQDSNQAGRQYEETIEKRPYVGREFSATQAELIGQSTSQQSFQLPPIRPRTGQMPPGGSATWNRSERSSRVDIGVLIDKPDEST</sequence>
<keyword evidence="4" id="KW-0238">DNA-binding</keyword>
<dbReference type="PANTHER" id="PTHR47659">
    <property type="entry name" value="ZN(II)2CYS6 TRANSCRIPTION FACTOR (EUROFUNG)-RELATED"/>
    <property type="match status" value="1"/>
</dbReference>
<dbReference type="EMBL" id="AZHC01000005">
    <property type="protein sequence ID" value="OAA47660.1"/>
    <property type="molecule type" value="Genomic_DNA"/>
</dbReference>
<organism evidence="9 10">
    <name type="scientific">Metarhizium rileyi (strain RCEF 4871)</name>
    <name type="common">Nomuraea rileyi</name>
    <dbReference type="NCBI Taxonomy" id="1649241"/>
    <lineage>
        <taxon>Eukaryota</taxon>
        <taxon>Fungi</taxon>
        <taxon>Dikarya</taxon>
        <taxon>Ascomycota</taxon>
        <taxon>Pezizomycotina</taxon>
        <taxon>Sordariomycetes</taxon>
        <taxon>Hypocreomycetidae</taxon>
        <taxon>Hypocreales</taxon>
        <taxon>Clavicipitaceae</taxon>
        <taxon>Metarhizium</taxon>
    </lineage>
</organism>